<name>A0A8S1DPE1_9INSE</name>
<protein>
    <submittedName>
        <fullName evidence="1">Uncharacterized protein</fullName>
    </submittedName>
</protein>
<dbReference type="Proteomes" id="UP000494165">
    <property type="component" value="Unassembled WGS sequence"/>
</dbReference>
<proteinExistence type="predicted"/>
<accession>A0A8S1DPE1</accession>
<dbReference type="Gene3D" id="3.80.10.10">
    <property type="entry name" value="Ribonuclease Inhibitor"/>
    <property type="match status" value="1"/>
</dbReference>
<organism evidence="1 2">
    <name type="scientific">Cloeon dipterum</name>
    <dbReference type="NCBI Taxonomy" id="197152"/>
    <lineage>
        <taxon>Eukaryota</taxon>
        <taxon>Metazoa</taxon>
        <taxon>Ecdysozoa</taxon>
        <taxon>Arthropoda</taxon>
        <taxon>Hexapoda</taxon>
        <taxon>Insecta</taxon>
        <taxon>Pterygota</taxon>
        <taxon>Palaeoptera</taxon>
        <taxon>Ephemeroptera</taxon>
        <taxon>Pisciforma</taxon>
        <taxon>Baetidae</taxon>
        <taxon>Cloeon</taxon>
    </lineage>
</organism>
<dbReference type="EMBL" id="CADEPI010000290">
    <property type="protein sequence ID" value="CAB3382976.1"/>
    <property type="molecule type" value="Genomic_DNA"/>
</dbReference>
<gene>
    <name evidence="1" type="ORF">CLODIP_2_CD01225</name>
</gene>
<sequence>MAEVDKLHLTKKRLQNLRMRSSGLQQLAVRVISKQLTFYTSQHDELEKLKGLPDILREKILQVVMKKKCLDMQGREMEFESLKVVFPLLLSPRTRYIELNSILSFCPEDSEIDEVTQWVVELLKHIGTRAPQVETLVIKRNNYFYKKGVPFFATGVEFNLEMAESLMKMQKLNRLTVTLYYFDYAIFLKICKNLPSLQYINVECIHNCGGDMAATEDVSSSLCNVKEIIYQWPPYTDDYLAILCTQNLPNIDVVGYDPNKLVDIFSIRKDKKRYHSLEFHGASNLRNISVDLSMDSAKQVESMSNLFPNVTCLMVNFIKSSRLGQNFMPKFDNIKQLHLLDPYYSRVFEKYLITYGQNLQSLYLGHWAEIITIDFNLIFKYCPKLEKLSLLNVFLEKPLSKIYFLTELKEFEWANIYTPYEITPDPQSKNLANILSAPKLEKVKLESSVFNQNDLSNLNSLIQENRILDNLNTLHVYFKTPIDEALANVLKSACAYLPKLTDFKFGKRYKFEDPLLPIQSTPLSDIDTSVCYMIGVFENES</sequence>
<keyword evidence="2" id="KW-1185">Reference proteome</keyword>
<dbReference type="InterPro" id="IPR032675">
    <property type="entry name" value="LRR_dom_sf"/>
</dbReference>
<reference evidence="1 2" key="1">
    <citation type="submission" date="2020-04" db="EMBL/GenBank/DDBJ databases">
        <authorList>
            <person name="Alioto T."/>
            <person name="Alioto T."/>
            <person name="Gomez Garrido J."/>
        </authorList>
    </citation>
    <scope>NUCLEOTIDE SEQUENCE [LARGE SCALE GENOMIC DNA]</scope>
</reference>
<dbReference type="AlphaFoldDB" id="A0A8S1DPE1"/>
<dbReference type="OrthoDB" id="5213490at2759"/>
<evidence type="ECO:0000313" key="2">
    <source>
        <dbReference type="Proteomes" id="UP000494165"/>
    </source>
</evidence>
<dbReference type="SUPFAM" id="SSF52047">
    <property type="entry name" value="RNI-like"/>
    <property type="match status" value="1"/>
</dbReference>
<evidence type="ECO:0000313" key="1">
    <source>
        <dbReference type="EMBL" id="CAB3382976.1"/>
    </source>
</evidence>
<comment type="caution">
    <text evidence="1">The sequence shown here is derived from an EMBL/GenBank/DDBJ whole genome shotgun (WGS) entry which is preliminary data.</text>
</comment>